<dbReference type="EMBL" id="CP059735">
    <property type="protein sequence ID" value="WDE00812.1"/>
    <property type="molecule type" value="Genomic_DNA"/>
</dbReference>
<dbReference type="Proteomes" id="UP000032568">
    <property type="component" value="Chromosome"/>
</dbReference>
<dbReference type="KEGG" id="tact:SG35_009360"/>
<dbReference type="InterPro" id="IPR007346">
    <property type="entry name" value="Endonuclease-I"/>
</dbReference>
<reference evidence="5 6" key="1">
    <citation type="journal article" date="2015" name="Genome Announc.">
        <title>Draft Genome Sequences of Marine Isolates of Thalassomonas viridans and Thalassomonas actiniarum.</title>
        <authorList>
            <person name="Olonade I."/>
            <person name="van Zyl L.J."/>
            <person name="Trindade M."/>
        </authorList>
    </citation>
    <scope>NUCLEOTIDE SEQUENCE [LARGE SCALE GENOMIC DNA]</scope>
    <source>
        <strain evidence="5 6">A5K-106</strain>
    </source>
</reference>
<dbReference type="Pfam" id="PF04231">
    <property type="entry name" value="Endonuclease_1"/>
    <property type="match status" value="1"/>
</dbReference>
<keyword evidence="4" id="KW-0732">Signal</keyword>
<gene>
    <name evidence="5" type="ORF">SG35_009360</name>
</gene>
<evidence type="ECO:0000256" key="1">
    <source>
        <dbReference type="ARBA" id="ARBA00006429"/>
    </source>
</evidence>
<accession>A0AAE9YWF5</accession>
<dbReference type="AlphaFoldDB" id="A0AAE9YWF5"/>
<name>A0AAE9YWF5_9GAMM</name>
<feature type="signal peptide" evidence="4">
    <location>
        <begin position="1"/>
        <end position="19"/>
    </location>
</feature>
<dbReference type="RefSeq" id="WP_084692691.1">
    <property type="nucleotide sequence ID" value="NZ_CP059735.1"/>
</dbReference>
<dbReference type="GO" id="GO:0004519">
    <property type="term" value="F:endonuclease activity"/>
    <property type="evidence" value="ECO:0007669"/>
    <property type="project" value="UniProtKB-KW"/>
</dbReference>
<evidence type="ECO:0000313" key="6">
    <source>
        <dbReference type="Proteomes" id="UP000032568"/>
    </source>
</evidence>
<comment type="similarity">
    <text evidence="1">Belongs to the EndA/NucM nuclease family.</text>
</comment>
<dbReference type="PANTHER" id="PTHR33607:SF2">
    <property type="entry name" value="ENDONUCLEASE-1"/>
    <property type="match status" value="1"/>
</dbReference>
<organism evidence="5 6">
    <name type="scientific">Thalassomonas actiniarum</name>
    <dbReference type="NCBI Taxonomy" id="485447"/>
    <lineage>
        <taxon>Bacteria</taxon>
        <taxon>Pseudomonadati</taxon>
        <taxon>Pseudomonadota</taxon>
        <taxon>Gammaproteobacteria</taxon>
        <taxon>Alteromonadales</taxon>
        <taxon>Colwelliaceae</taxon>
        <taxon>Thalassomonas</taxon>
    </lineage>
</organism>
<dbReference type="PANTHER" id="PTHR33607">
    <property type="entry name" value="ENDONUCLEASE-1"/>
    <property type="match status" value="1"/>
</dbReference>
<proteinExistence type="inferred from homology"/>
<protein>
    <submittedName>
        <fullName evidence="5">Endonuclease</fullName>
    </submittedName>
</protein>
<keyword evidence="2" id="KW-0540">Nuclease</keyword>
<evidence type="ECO:0000256" key="2">
    <source>
        <dbReference type="ARBA" id="ARBA00022722"/>
    </source>
</evidence>
<dbReference type="SUPFAM" id="SSF54060">
    <property type="entry name" value="His-Me finger endonucleases"/>
    <property type="match status" value="1"/>
</dbReference>
<keyword evidence="6" id="KW-1185">Reference proteome</keyword>
<dbReference type="InterPro" id="IPR044925">
    <property type="entry name" value="His-Me_finger_sf"/>
</dbReference>
<dbReference type="GO" id="GO:0016787">
    <property type="term" value="F:hydrolase activity"/>
    <property type="evidence" value="ECO:0007669"/>
    <property type="project" value="UniProtKB-KW"/>
</dbReference>
<keyword evidence="3" id="KW-0378">Hydrolase</keyword>
<feature type="chain" id="PRO_5042044019" evidence="4">
    <location>
        <begin position="20"/>
        <end position="225"/>
    </location>
</feature>
<sequence length="225" mass="26134">MRYFTLLIVLLATPALLLANNANDSNPQKRVNELFWPQLYNRSYHTLYCAVNQPPQDKVTITRLYPASWLAQAYGCDKHEHCNQIQYRYALADLHNLWPALVRYHQVRGQLPFVELPGENMLFVEDKCDFEKRLADEAANGASAHGSGIEPRDYAKGEIARSILYMLWKYRLPDQGMLSLMVKWANQYPVSMEEKWRNEKIHALQGNRNPFIDDKAMANIYASIR</sequence>
<evidence type="ECO:0000313" key="5">
    <source>
        <dbReference type="EMBL" id="WDE00812.1"/>
    </source>
</evidence>
<evidence type="ECO:0000256" key="3">
    <source>
        <dbReference type="ARBA" id="ARBA00022801"/>
    </source>
</evidence>
<keyword evidence="5" id="KW-0255">Endonuclease</keyword>
<reference evidence="5 6" key="2">
    <citation type="journal article" date="2022" name="Mar. Drugs">
        <title>Bioassay-Guided Fractionation Leads to the Detection of Cholic Acid Generated by the Rare Thalassomonas sp.</title>
        <authorList>
            <person name="Pheiffer F."/>
            <person name="Schneider Y.K."/>
            <person name="Hansen E.H."/>
            <person name="Andersen J.H."/>
            <person name="Isaksson J."/>
            <person name="Busche T."/>
            <person name="R C."/>
            <person name="Kalinowski J."/>
            <person name="Zyl L.V."/>
            <person name="Trindade M."/>
        </authorList>
    </citation>
    <scope>NUCLEOTIDE SEQUENCE [LARGE SCALE GENOMIC DNA]</scope>
    <source>
        <strain evidence="5 6">A5K-106</strain>
    </source>
</reference>
<evidence type="ECO:0000256" key="4">
    <source>
        <dbReference type="SAM" id="SignalP"/>
    </source>
</evidence>